<evidence type="ECO:0000256" key="10">
    <source>
        <dbReference type="SAM" id="MobiDB-lite"/>
    </source>
</evidence>
<dbReference type="GO" id="GO:0009002">
    <property type="term" value="F:serine-type D-Ala-D-Ala carboxypeptidase activity"/>
    <property type="evidence" value="ECO:0007669"/>
    <property type="project" value="InterPro"/>
</dbReference>
<keyword evidence="14" id="KW-0121">Carboxypeptidase</keyword>
<dbReference type="GO" id="GO:0071555">
    <property type="term" value="P:cell wall organization"/>
    <property type="evidence" value="ECO:0007669"/>
    <property type="project" value="UniProtKB-KW"/>
</dbReference>
<dbReference type="Gene3D" id="3.40.710.10">
    <property type="entry name" value="DD-peptidase/beta-lactamase superfamily"/>
    <property type="match status" value="1"/>
</dbReference>
<protein>
    <submittedName>
        <fullName evidence="14">D-alanyl-D-alanine carboxypeptidase (Penicillin-binding protein 5/6)</fullName>
    </submittedName>
</protein>
<dbReference type="InterPro" id="IPR018044">
    <property type="entry name" value="Peptidase_S11"/>
</dbReference>
<dbReference type="Pfam" id="PF00768">
    <property type="entry name" value="Peptidase_S11"/>
    <property type="match status" value="1"/>
</dbReference>
<feature type="transmembrane region" description="Helical" evidence="11">
    <location>
        <begin position="368"/>
        <end position="388"/>
    </location>
</feature>
<evidence type="ECO:0000256" key="5">
    <source>
        <dbReference type="ARBA" id="ARBA00022984"/>
    </source>
</evidence>
<evidence type="ECO:0000256" key="6">
    <source>
        <dbReference type="ARBA" id="ARBA00023316"/>
    </source>
</evidence>
<feature type="signal peptide" evidence="12">
    <location>
        <begin position="1"/>
        <end position="17"/>
    </location>
</feature>
<evidence type="ECO:0000256" key="4">
    <source>
        <dbReference type="ARBA" id="ARBA00022960"/>
    </source>
</evidence>
<feature type="domain" description="Peptidase S11 D-alanyl-D-alanine carboxypeptidase A N-terminal" evidence="13">
    <location>
        <begin position="83"/>
        <end position="302"/>
    </location>
</feature>
<evidence type="ECO:0000256" key="9">
    <source>
        <dbReference type="RuleBase" id="RU004016"/>
    </source>
</evidence>
<keyword evidence="15" id="KW-1185">Reference proteome</keyword>
<dbReference type="GO" id="GO:0009252">
    <property type="term" value="P:peptidoglycan biosynthetic process"/>
    <property type="evidence" value="ECO:0007669"/>
    <property type="project" value="UniProtKB-KW"/>
</dbReference>
<evidence type="ECO:0000313" key="15">
    <source>
        <dbReference type="Proteomes" id="UP000320876"/>
    </source>
</evidence>
<dbReference type="PRINTS" id="PR00725">
    <property type="entry name" value="DADACBPTASE1"/>
</dbReference>
<evidence type="ECO:0000256" key="7">
    <source>
        <dbReference type="PIRSR" id="PIRSR618044-1"/>
    </source>
</evidence>
<accession>A0A542DIW6</accession>
<name>A0A542DIW6_AMYCI</name>
<feature type="active site" description="Acyl-ester intermediate" evidence="7">
    <location>
        <position position="113"/>
    </location>
</feature>
<dbReference type="Proteomes" id="UP000320876">
    <property type="component" value="Unassembled WGS sequence"/>
</dbReference>
<organism evidence="14 15">
    <name type="scientific">Amycolatopsis cihanbeyliensis</name>
    <dbReference type="NCBI Taxonomy" id="1128664"/>
    <lineage>
        <taxon>Bacteria</taxon>
        <taxon>Bacillati</taxon>
        <taxon>Actinomycetota</taxon>
        <taxon>Actinomycetes</taxon>
        <taxon>Pseudonocardiales</taxon>
        <taxon>Pseudonocardiaceae</taxon>
        <taxon>Amycolatopsis</taxon>
    </lineage>
</organism>
<keyword evidence="6" id="KW-0961">Cell wall biogenesis/degradation</keyword>
<evidence type="ECO:0000256" key="12">
    <source>
        <dbReference type="SAM" id="SignalP"/>
    </source>
</evidence>
<dbReference type="GO" id="GO:0008360">
    <property type="term" value="P:regulation of cell shape"/>
    <property type="evidence" value="ECO:0007669"/>
    <property type="project" value="UniProtKB-KW"/>
</dbReference>
<feature type="active site" evidence="7">
    <location>
        <position position="168"/>
    </location>
</feature>
<keyword evidence="14" id="KW-0645">Protease</keyword>
<dbReference type="GO" id="GO:0006508">
    <property type="term" value="P:proteolysis"/>
    <property type="evidence" value="ECO:0007669"/>
    <property type="project" value="InterPro"/>
</dbReference>
<evidence type="ECO:0000259" key="13">
    <source>
        <dbReference type="Pfam" id="PF00768"/>
    </source>
</evidence>
<feature type="chain" id="PRO_5021758399" evidence="12">
    <location>
        <begin position="18"/>
        <end position="397"/>
    </location>
</feature>
<evidence type="ECO:0000313" key="14">
    <source>
        <dbReference type="EMBL" id="TQJ03042.1"/>
    </source>
</evidence>
<dbReference type="InterPro" id="IPR001967">
    <property type="entry name" value="Peptidase_S11_N"/>
</dbReference>
<feature type="compositionally biased region" description="Pro residues" evidence="10">
    <location>
        <begin position="32"/>
        <end position="58"/>
    </location>
</feature>
<keyword evidence="11" id="KW-0472">Membrane</keyword>
<sequence length="397" mass="41696">MAVLSGLLTMSTPLASAQTGTAAPDGDCPNRLLPPPPVDTSERPPPGQESPEPPPVPDRPAGGERMGECGPVLPPDILNPPAGTTAQSWLLHDLDSGDVLVAKNPHGRYRPASLIKVLLALVAIEEMDGDDRITPTTTDAEQECTCVGIKAGSSYAVDDLLHGLLMRSGNDVAHAFATALGGVPAALEKMNALAEQLGARDTHAATPSGLDGPGMMSSAYDLSLIFNYAMRQPEFAEAVATREIEFPGGRGEPAFPIYNDNRLLRDYPGFLGGKTGFTDDARHTYVGAAEREGRRLAVVMLRSEQRPTRVSAQAAELLDYGFRVAATGVAPVGRIFYTEPTSEAAAPTAGDEEAELAGSTTPEDPFGVTGWVITLVAAVLSIGGVILVHRRRQAEGS</sequence>
<evidence type="ECO:0000256" key="11">
    <source>
        <dbReference type="SAM" id="Phobius"/>
    </source>
</evidence>
<dbReference type="EMBL" id="VFML01000001">
    <property type="protein sequence ID" value="TQJ03042.1"/>
    <property type="molecule type" value="Genomic_DNA"/>
</dbReference>
<keyword evidence="4" id="KW-0133">Cell shape</keyword>
<dbReference type="PANTHER" id="PTHR21581">
    <property type="entry name" value="D-ALANYL-D-ALANINE CARBOXYPEPTIDASE"/>
    <property type="match status" value="1"/>
</dbReference>
<feature type="binding site" evidence="8">
    <location>
        <position position="274"/>
    </location>
    <ligand>
        <name>substrate</name>
    </ligand>
</feature>
<keyword evidence="2 12" id="KW-0732">Signal</keyword>
<reference evidence="14 15" key="1">
    <citation type="submission" date="2019-06" db="EMBL/GenBank/DDBJ databases">
        <title>Sequencing the genomes of 1000 actinobacteria strains.</title>
        <authorList>
            <person name="Klenk H.-P."/>
        </authorList>
    </citation>
    <scope>NUCLEOTIDE SEQUENCE [LARGE SCALE GENOMIC DNA]</scope>
    <source>
        <strain evidence="14 15">DSM 45679</strain>
    </source>
</reference>
<keyword evidence="5" id="KW-0573">Peptidoglycan synthesis</keyword>
<feature type="region of interest" description="Disordered" evidence="10">
    <location>
        <begin position="15"/>
        <end position="81"/>
    </location>
</feature>
<evidence type="ECO:0000256" key="8">
    <source>
        <dbReference type="PIRSR" id="PIRSR618044-2"/>
    </source>
</evidence>
<evidence type="ECO:0000256" key="2">
    <source>
        <dbReference type="ARBA" id="ARBA00022729"/>
    </source>
</evidence>
<dbReference type="InterPro" id="IPR012338">
    <property type="entry name" value="Beta-lactam/transpept-like"/>
</dbReference>
<proteinExistence type="inferred from homology"/>
<evidence type="ECO:0000256" key="3">
    <source>
        <dbReference type="ARBA" id="ARBA00022801"/>
    </source>
</evidence>
<keyword evidence="3" id="KW-0378">Hydrolase</keyword>
<feature type="active site" description="Proton acceptor" evidence="7">
    <location>
        <position position="116"/>
    </location>
</feature>
<comment type="caution">
    <text evidence="14">The sequence shown here is derived from an EMBL/GenBank/DDBJ whole genome shotgun (WGS) entry which is preliminary data.</text>
</comment>
<keyword evidence="11" id="KW-0812">Transmembrane</keyword>
<keyword evidence="11" id="KW-1133">Transmembrane helix</keyword>
<evidence type="ECO:0000256" key="1">
    <source>
        <dbReference type="ARBA" id="ARBA00007164"/>
    </source>
</evidence>
<gene>
    <name evidence="14" type="ORF">FB471_2792</name>
</gene>
<dbReference type="SUPFAM" id="SSF56601">
    <property type="entry name" value="beta-lactamase/transpeptidase-like"/>
    <property type="match status" value="1"/>
</dbReference>
<dbReference type="PANTHER" id="PTHR21581:SF33">
    <property type="entry name" value="D-ALANYL-D-ALANINE CARBOXYPEPTIDASE DACB"/>
    <property type="match status" value="1"/>
</dbReference>
<comment type="similarity">
    <text evidence="1 9">Belongs to the peptidase S11 family.</text>
</comment>
<dbReference type="AlphaFoldDB" id="A0A542DIW6"/>